<keyword evidence="3" id="KW-1185">Reference proteome</keyword>
<evidence type="ECO:0000313" key="3">
    <source>
        <dbReference type="Proteomes" id="UP000294933"/>
    </source>
</evidence>
<feature type="region of interest" description="Disordered" evidence="1">
    <location>
        <begin position="59"/>
        <end position="97"/>
    </location>
</feature>
<reference evidence="2 3" key="1">
    <citation type="submission" date="2018-06" db="EMBL/GenBank/DDBJ databases">
        <title>A transcriptomic atlas of mushroom development highlights an independent origin of complex multicellularity.</title>
        <authorList>
            <consortium name="DOE Joint Genome Institute"/>
            <person name="Krizsan K."/>
            <person name="Almasi E."/>
            <person name="Merenyi Z."/>
            <person name="Sahu N."/>
            <person name="Viragh M."/>
            <person name="Koszo T."/>
            <person name="Mondo S."/>
            <person name="Kiss B."/>
            <person name="Balint B."/>
            <person name="Kues U."/>
            <person name="Barry K."/>
            <person name="Hegedus J.C."/>
            <person name="Henrissat B."/>
            <person name="Johnson J."/>
            <person name="Lipzen A."/>
            <person name="Ohm R."/>
            <person name="Nagy I."/>
            <person name="Pangilinan J."/>
            <person name="Yan J."/>
            <person name="Xiong Y."/>
            <person name="Grigoriev I.V."/>
            <person name="Hibbett D.S."/>
            <person name="Nagy L.G."/>
        </authorList>
    </citation>
    <scope>NUCLEOTIDE SEQUENCE [LARGE SCALE GENOMIC DNA]</scope>
    <source>
        <strain evidence="2 3">SZMC22713</strain>
    </source>
</reference>
<sequence length="274" mass="29415">MPEPVPTHTDVSEAFEDQSSQHLPCQPVFHRVTGSASTCHSSSQGIKFVFEQGREYYVPTSTRKKRKTKHLGNGTSPTDHRSRPSARDPPSKARSTMKAYETVPQELTRSIHVTASTVGPSAIGSRSDSRLTVDHHGRPVCPFLKDINISMDGKPFSSSSSTIPDPAMPVNSPVAIEGMSHDLTHPTSVNQGTSDLIESVDTNTTFLTHPSTTTMNKANFHSPGQAPISNFQNQGDIAGHFISATAGDDAPTRASDTTEESNTQRPVGTALVSP</sequence>
<dbReference type="VEuPathDB" id="FungiDB:BD410DRAFT_589093"/>
<organism evidence="2 3">
    <name type="scientific">Rickenella mellea</name>
    <dbReference type="NCBI Taxonomy" id="50990"/>
    <lineage>
        <taxon>Eukaryota</taxon>
        <taxon>Fungi</taxon>
        <taxon>Dikarya</taxon>
        <taxon>Basidiomycota</taxon>
        <taxon>Agaricomycotina</taxon>
        <taxon>Agaricomycetes</taxon>
        <taxon>Hymenochaetales</taxon>
        <taxon>Rickenellaceae</taxon>
        <taxon>Rickenella</taxon>
    </lineage>
</organism>
<feature type="region of interest" description="Disordered" evidence="1">
    <location>
        <begin position="1"/>
        <end position="22"/>
    </location>
</feature>
<feature type="region of interest" description="Disordered" evidence="1">
    <location>
        <begin position="245"/>
        <end position="274"/>
    </location>
</feature>
<feature type="compositionally biased region" description="Basic and acidic residues" evidence="1">
    <location>
        <begin position="78"/>
        <end position="91"/>
    </location>
</feature>
<evidence type="ECO:0000256" key="1">
    <source>
        <dbReference type="SAM" id="MobiDB-lite"/>
    </source>
</evidence>
<name>A0A4Y7PP18_9AGAM</name>
<protein>
    <submittedName>
        <fullName evidence="2">Uncharacterized protein</fullName>
    </submittedName>
</protein>
<accession>A0A4Y7PP18</accession>
<dbReference type="EMBL" id="ML170232">
    <property type="protein sequence ID" value="TDL16935.1"/>
    <property type="molecule type" value="Genomic_DNA"/>
</dbReference>
<dbReference type="Proteomes" id="UP000294933">
    <property type="component" value="Unassembled WGS sequence"/>
</dbReference>
<dbReference type="AlphaFoldDB" id="A0A4Y7PP18"/>
<evidence type="ECO:0000313" key="2">
    <source>
        <dbReference type="EMBL" id="TDL16935.1"/>
    </source>
</evidence>
<proteinExistence type="predicted"/>
<gene>
    <name evidence="2" type="ORF">BD410DRAFT_589093</name>
</gene>